<name>A0AB34K9D2_PRYPA</name>
<dbReference type="SMART" id="SM00254">
    <property type="entry name" value="ShKT"/>
    <property type="match status" value="1"/>
</dbReference>
<dbReference type="EMBL" id="JBGBPQ010000001">
    <property type="protein sequence ID" value="KAL1529787.1"/>
    <property type="molecule type" value="Genomic_DNA"/>
</dbReference>
<protein>
    <recommendedName>
        <fullName evidence="2">ShKT domain-containing protein</fullName>
    </recommendedName>
</protein>
<proteinExistence type="predicted"/>
<gene>
    <name evidence="3" type="ORF">AB1Y20_000721</name>
</gene>
<accession>A0AB34K9D2</accession>
<dbReference type="Proteomes" id="UP001515480">
    <property type="component" value="Unassembled WGS sequence"/>
</dbReference>
<keyword evidence="4" id="KW-1185">Reference proteome</keyword>
<sequence>MHRRVLVRVCFLGLSTAAPISTSFDCSNAHDDTDCDAWAKSGECAANPDFMRAQCARSCGSCGWRNTYCDKRNNGPAKANGEIVRTFERAIALPGLNAVVHSVDPYVVTFDNFISDEEADAFLSTTQGHFDRSLAGDMVSPVRTSKQVDSWIQSNL</sequence>
<feature type="domain" description="ShKT" evidence="2">
    <location>
        <begin position="26"/>
        <end position="62"/>
    </location>
</feature>
<dbReference type="Pfam" id="PF01549">
    <property type="entry name" value="ShK"/>
    <property type="match status" value="1"/>
</dbReference>
<evidence type="ECO:0000256" key="1">
    <source>
        <dbReference type="SAM" id="SignalP"/>
    </source>
</evidence>
<organism evidence="3 4">
    <name type="scientific">Prymnesium parvum</name>
    <name type="common">Toxic golden alga</name>
    <dbReference type="NCBI Taxonomy" id="97485"/>
    <lineage>
        <taxon>Eukaryota</taxon>
        <taxon>Haptista</taxon>
        <taxon>Haptophyta</taxon>
        <taxon>Prymnesiophyceae</taxon>
        <taxon>Prymnesiales</taxon>
        <taxon>Prymnesiaceae</taxon>
        <taxon>Prymnesium</taxon>
    </lineage>
</organism>
<dbReference type="AlphaFoldDB" id="A0AB34K9D2"/>
<evidence type="ECO:0000313" key="4">
    <source>
        <dbReference type="Proteomes" id="UP001515480"/>
    </source>
</evidence>
<reference evidence="3 4" key="1">
    <citation type="journal article" date="2024" name="Science">
        <title>Giant polyketide synthase enzymes in the biosynthesis of giant marine polyether toxins.</title>
        <authorList>
            <person name="Fallon T.R."/>
            <person name="Shende V.V."/>
            <person name="Wierzbicki I.H."/>
            <person name="Pendleton A.L."/>
            <person name="Watervoot N.F."/>
            <person name="Auber R.P."/>
            <person name="Gonzalez D.J."/>
            <person name="Wisecaver J.H."/>
            <person name="Moore B.S."/>
        </authorList>
    </citation>
    <scope>NUCLEOTIDE SEQUENCE [LARGE SCALE GENOMIC DNA]</scope>
    <source>
        <strain evidence="3 4">12B1</strain>
    </source>
</reference>
<dbReference type="PROSITE" id="PS51670">
    <property type="entry name" value="SHKT"/>
    <property type="match status" value="1"/>
</dbReference>
<feature type="signal peptide" evidence="1">
    <location>
        <begin position="1"/>
        <end position="17"/>
    </location>
</feature>
<dbReference type="Gene3D" id="1.10.10.1940">
    <property type="match status" value="1"/>
</dbReference>
<keyword evidence="1" id="KW-0732">Signal</keyword>
<comment type="caution">
    <text evidence="3">The sequence shown here is derived from an EMBL/GenBank/DDBJ whole genome shotgun (WGS) entry which is preliminary data.</text>
</comment>
<dbReference type="Gene3D" id="2.60.120.620">
    <property type="entry name" value="q2cbj1_9rhob like domain"/>
    <property type="match status" value="1"/>
</dbReference>
<evidence type="ECO:0000313" key="3">
    <source>
        <dbReference type="EMBL" id="KAL1529787.1"/>
    </source>
</evidence>
<dbReference type="InterPro" id="IPR003582">
    <property type="entry name" value="ShKT_dom"/>
</dbReference>
<feature type="chain" id="PRO_5044301272" description="ShKT domain-containing protein" evidence="1">
    <location>
        <begin position="18"/>
        <end position="156"/>
    </location>
</feature>
<evidence type="ECO:0000259" key="2">
    <source>
        <dbReference type="PROSITE" id="PS51670"/>
    </source>
</evidence>